<proteinExistence type="predicted"/>
<accession>A0A7Y0SG32</accession>
<dbReference type="InterPro" id="IPR021810">
    <property type="entry name" value="T1RH-like_C"/>
</dbReference>
<reference evidence="2 3" key="1">
    <citation type="submission" date="2020-04" db="EMBL/GenBank/DDBJ databases">
        <title>Whole-genome sequencing of Vibrio spp. from China reveals different genetic environments of blaCTX-M-14 among diverse lineages.</title>
        <authorList>
            <person name="Zheng Z."/>
            <person name="Ye L."/>
            <person name="Chen S."/>
        </authorList>
    </citation>
    <scope>NUCLEOTIDE SEQUENCE [LARGE SCALE GENOMIC DNA]</scope>
    <source>
        <strain evidence="2 3">Vb0551</strain>
    </source>
</reference>
<evidence type="ECO:0000313" key="3">
    <source>
        <dbReference type="Proteomes" id="UP000518904"/>
    </source>
</evidence>
<gene>
    <name evidence="2" type="ORF">HKB16_08250</name>
</gene>
<dbReference type="AlphaFoldDB" id="A0A7Y0SG32"/>
<dbReference type="EMBL" id="JABCLB010001057">
    <property type="protein sequence ID" value="NMU82872.1"/>
    <property type="molecule type" value="Genomic_DNA"/>
</dbReference>
<evidence type="ECO:0000259" key="1">
    <source>
        <dbReference type="Pfam" id="PF11867"/>
    </source>
</evidence>
<comment type="caution">
    <text evidence="2">The sequence shown here is derived from an EMBL/GenBank/DDBJ whole genome shotgun (WGS) entry which is preliminary data.</text>
</comment>
<evidence type="ECO:0000313" key="2">
    <source>
        <dbReference type="EMBL" id="NMU82872.1"/>
    </source>
</evidence>
<feature type="domain" description="Type I restriction enzyme HindI endonuclease subunit-like C-terminal" evidence="1">
    <location>
        <begin position="1"/>
        <end position="84"/>
    </location>
</feature>
<organism evidence="2 3">
    <name type="scientific">Vibrio parahaemolyticus</name>
    <dbReference type="NCBI Taxonomy" id="670"/>
    <lineage>
        <taxon>Bacteria</taxon>
        <taxon>Pseudomonadati</taxon>
        <taxon>Pseudomonadota</taxon>
        <taxon>Gammaproteobacteria</taxon>
        <taxon>Vibrionales</taxon>
        <taxon>Vibrionaceae</taxon>
        <taxon>Vibrio</taxon>
    </lineage>
</organism>
<feature type="non-terminal residue" evidence="2">
    <location>
        <position position="1"/>
    </location>
</feature>
<protein>
    <submittedName>
        <fullName evidence="2">DUF3387 domain-containing protein</fullName>
    </submittedName>
</protein>
<dbReference type="Proteomes" id="UP000518904">
    <property type="component" value="Unassembled WGS sequence"/>
</dbReference>
<dbReference type="Pfam" id="PF11867">
    <property type="entry name" value="T1RH-like_C"/>
    <property type="match status" value="1"/>
</dbReference>
<name>A0A7Y0SG32_VIBPH</name>
<feature type="non-terminal residue" evidence="2">
    <location>
        <position position="84"/>
    </location>
</feature>
<sequence length="84" mass="9988">KPNIGLLSEEFLEDVKNMKEKNLAVELLEKLLRDEVKARMKNDVVQEKKYSDRILTTLNKYHNRSIETAQVIEELIQWAKEMQE</sequence>